<evidence type="ECO:0000313" key="16">
    <source>
        <dbReference type="Proteomes" id="UP000230132"/>
    </source>
</evidence>
<dbReference type="GO" id="GO:0006429">
    <property type="term" value="P:leucyl-tRNA aminoacylation"/>
    <property type="evidence" value="ECO:0007669"/>
    <property type="project" value="UniProtKB-UniRule"/>
</dbReference>
<dbReference type="Pfam" id="PF08264">
    <property type="entry name" value="Anticodon_1"/>
    <property type="match status" value="1"/>
</dbReference>
<evidence type="ECO:0000256" key="8">
    <source>
        <dbReference type="ARBA" id="ARBA00047469"/>
    </source>
</evidence>
<keyword evidence="2 9" id="KW-0963">Cytoplasm</keyword>
<comment type="caution">
    <text evidence="9">Lacks conserved residue(s) required for the propagation of feature annotation.</text>
</comment>
<dbReference type="EC" id="6.1.1.4" evidence="9"/>
<dbReference type="InterPro" id="IPR025709">
    <property type="entry name" value="Leu_tRNA-synth_edit"/>
</dbReference>
<dbReference type="InterPro" id="IPR015413">
    <property type="entry name" value="Methionyl/Leucyl_tRNA_Synth"/>
</dbReference>
<dbReference type="Proteomes" id="UP000230132">
    <property type="component" value="Unassembled WGS sequence"/>
</dbReference>
<sequence>MQKYNPKKIEPKWQKEWEKQGFYRAKDNSSKEKLFLLVEFPYPSGAGLHVGHCRSYTAFDVIARKQRMQGKNVLYPIGWDAFGLPSENYAIKTGIHPSITTKQSIATFTEQLKAMGFSFDWGREVNTTDPNYYKWTQWIFLKLFEYGLAYKAKIPINWCLSCKIGLANEEVVDGVCERCGGAIEKKEKEQWLIKITKYADRLIDDLKLVDFPERVKAQQINWIGKSRGALVKFPLNESQDFIEVFTTRLDTIFSGTFLILAPEHPFIEKNKVKITNFEEILAYKEKSKKISEIDRENQEREVSGVALEGVFALNPATNEKMPVWIADFVLANYGTGAVFADAHDLRDFKMAKKYNLPLKVSILPDDEKLAQKVRGLEECYEGEGILFNSKEFDGLTSQEARQAIGDFLKDKGLAKEKINYKLRDWVFSRQRYWGEPIPLINCEKCGWVALKESDLPLELPKIEKYQPTDTGGSPLSAVEKWVNVKCPKCKGPAKRETDVMPNWAGSNWYFLRYCDPKNTKKLADPKKLKYFMPVDWYNGGMEHTTLHLLYSRFIFKFLWDIGAVPKDLGPEPYKKRTSHGMILAEGGVKMSKSKGNVVNPDDVIKQYGADTLRIYEMFMGPFEQAIAWDTNSIKGAYRFLERVYRLKLKMKNEKLKTTIKNGKIEKLLHRTIKKVSEDIEQMKFNTAISTLMECLNIFEKEENIGTEDYLLFITLLSPFAPHLVEELWQQTGKKTSIFQEQWPQYDENLLKEEEVNIIVQINGKVRGKIEADNDVSEKEAKKLALKDENIIKWFEQKPIKKVVFVKNKLINFVI</sequence>
<evidence type="ECO:0000256" key="2">
    <source>
        <dbReference type="ARBA" id="ARBA00022490"/>
    </source>
</evidence>
<dbReference type="GO" id="GO:0005524">
    <property type="term" value="F:ATP binding"/>
    <property type="evidence" value="ECO:0007669"/>
    <property type="project" value="UniProtKB-UniRule"/>
</dbReference>
<comment type="subcellular location">
    <subcellularLocation>
        <location evidence="9">Cytoplasm</location>
    </subcellularLocation>
</comment>
<gene>
    <name evidence="9" type="primary">leuS</name>
    <name evidence="15" type="ORF">COU05_03425</name>
</gene>
<feature type="binding site" evidence="9">
    <location>
        <position position="592"/>
    </location>
    <ligand>
        <name>ATP</name>
        <dbReference type="ChEBI" id="CHEBI:30616"/>
    </ligand>
</feature>
<evidence type="ECO:0000256" key="1">
    <source>
        <dbReference type="ARBA" id="ARBA00005594"/>
    </source>
</evidence>
<dbReference type="GO" id="GO:0002161">
    <property type="term" value="F:aminoacyl-tRNA deacylase activity"/>
    <property type="evidence" value="ECO:0007669"/>
    <property type="project" value="InterPro"/>
</dbReference>
<dbReference type="GO" id="GO:0005829">
    <property type="term" value="C:cytosol"/>
    <property type="evidence" value="ECO:0007669"/>
    <property type="project" value="TreeGrafter"/>
</dbReference>
<dbReference type="PANTHER" id="PTHR43740">
    <property type="entry name" value="LEUCYL-TRNA SYNTHETASE"/>
    <property type="match status" value="1"/>
</dbReference>
<dbReference type="InterPro" id="IPR001412">
    <property type="entry name" value="aa-tRNA-synth_I_CS"/>
</dbReference>
<feature type="short sequence motif" description="'KMSKS' region" evidence="9">
    <location>
        <begin position="589"/>
        <end position="593"/>
    </location>
</feature>
<evidence type="ECO:0000259" key="11">
    <source>
        <dbReference type="Pfam" id="PF00133"/>
    </source>
</evidence>
<dbReference type="HAMAP" id="MF_00049_B">
    <property type="entry name" value="Leu_tRNA_synth_B"/>
    <property type="match status" value="1"/>
</dbReference>
<dbReference type="Gene3D" id="1.10.730.10">
    <property type="entry name" value="Isoleucyl-tRNA Synthetase, Domain 1"/>
    <property type="match status" value="1"/>
</dbReference>
<proteinExistence type="inferred from homology"/>
<comment type="caution">
    <text evidence="15">The sequence shown here is derived from an EMBL/GenBank/DDBJ whole genome shotgun (WGS) entry which is preliminary data.</text>
</comment>
<dbReference type="Pfam" id="PF00133">
    <property type="entry name" value="tRNA-synt_1"/>
    <property type="match status" value="1"/>
</dbReference>
<reference evidence="16" key="1">
    <citation type="submission" date="2017-09" db="EMBL/GenBank/DDBJ databases">
        <title>Depth-based differentiation of microbial function through sediment-hosted aquifers and enrichment of novel symbionts in the deep terrestrial subsurface.</title>
        <authorList>
            <person name="Probst A.J."/>
            <person name="Ladd B."/>
            <person name="Jarett J.K."/>
            <person name="Geller-Mcgrath D.E."/>
            <person name="Sieber C.M.K."/>
            <person name="Emerson J.B."/>
            <person name="Anantharaman K."/>
            <person name="Thomas B.C."/>
            <person name="Malmstrom R."/>
            <person name="Stieglmeier M."/>
            <person name="Klingl A."/>
            <person name="Woyke T."/>
            <person name="Ryan C.M."/>
            <person name="Banfield J.F."/>
        </authorList>
    </citation>
    <scope>NUCLEOTIDE SEQUENCE [LARGE SCALE GENOMIC DNA]</scope>
</reference>
<dbReference type="SUPFAM" id="SSF50677">
    <property type="entry name" value="ValRS/IleRS/LeuRS editing domain"/>
    <property type="match status" value="1"/>
</dbReference>
<dbReference type="CDD" id="cd00812">
    <property type="entry name" value="LeuRS_core"/>
    <property type="match status" value="1"/>
</dbReference>
<organism evidence="15 16">
    <name type="scientific">bacterium (Candidatus Gribaldobacteria) CG10_big_fil_rev_8_21_14_0_10_37_21</name>
    <dbReference type="NCBI Taxonomy" id="2014275"/>
    <lineage>
        <taxon>Bacteria</taxon>
        <taxon>Candidatus Gribaldobacteria</taxon>
    </lineage>
</organism>
<dbReference type="SUPFAM" id="SSF52374">
    <property type="entry name" value="Nucleotidylyl transferase"/>
    <property type="match status" value="1"/>
</dbReference>
<dbReference type="InterPro" id="IPR009008">
    <property type="entry name" value="Val/Leu/Ile-tRNA-synth_edit"/>
</dbReference>
<keyword evidence="4 9" id="KW-0547">Nucleotide-binding</keyword>
<dbReference type="PANTHER" id="PTHR43740:SF2">
    <property type="entry name" value="LEUCINE--TRNA LIGASE, MITOCHONDRIAL"/>
    <property type="match status" value="1"/>
</dbReference>
<comment type="similarity">
    <text evidence="1 9 10">Belongs to the class-I aminoacyl-tRNA synthetase family.</text>
</comment>
<evidence type="ECO:0000256" key="7">
    <source>
        <dbReference type="ARBA" id="ARBA00023146"/>
    </source>
</evidence>
<feature type="domain" description="Methionyl/Valyl/Leucyl/Isoleucyl-tRNA synthetase anticodon-binding" evidence="12">
    <location>
        <begin position="664"/>
        <end position="776"/>
    </location>
</feature>
<keyword evidence="3 9" id="KW-0436">Ligase</keyword>
<dbReference type="Pfam" id="PF09334">
    <property type="entry name" value="tRNA-synt_1g"/>
    <property type="match status" value="1"/>
</dbReference>
<dbReference type="NCBIfam" id="TIGR00396">
    <property type="entry name" value="leuS_bact"/>
    <property type="match status" value="1"/>
</dbReference>
<evidence type="ECO:0000256" key="10">
    <source>
        <dbReference type="RuleBase" id="RU363035"/>
    </source>
</evidence>
<dbReference type="SUPFAM" id="SSF47323">
    <property type="entry name" value="Anticodon-binding domain of a subclass of class I aminoacyl-tRNA synthetases"/>
    <property type="match status" value="1"/>
</dbReference>
<accession>A0A2H0UVC6</accession>
<dbReference type="FunFam" id="3.40.50.620:FF:000003">
    <property type="entry name" value="Leucine--tRNA ligase"/>
    <property type="match status" value="1"/>
</dbReference>
<dbReference type="InterPro" id="IPR009080">
    <property type="entry name" value="tRNAsynth_Ia_anticodon-bd"/>
</dbReference>
<evidence type="ECO:0000256" key="9">
    <source>
        <dbReference type="HAMAP-Rule" id="MF_00049"/>
    </source>
</evidence>
<evidence type="ECO:0000259" key="12">
    <source>
        <dbReference type="Pfam" id="PF08264"/>
    </source>
</evidence>
<dbReference type="Gene3D" id="3.10.20.590">
    <property type="match status" value="1"/>
</dbReference>
<dbReference type="AlphaFoldDB" id="A0A2H0UVC6"/>
<name>A0A2H0UVC6_9BACT</name>
<dbReference type="FunFam" id="3.40.50.620:FF:000056">
    <property type="entry name" value="Leucine--tRNA ligase"/>
    <property type="match status" value="1"/>
</dbReference>
<comment type="catalytic activity">
    <reaction evidence="8 9">
        <text>tRNA(Leu) + L-leucine + ATP = L-leucyl-tRNA(Leu) + AMP + diphosphate</text>
        <dbReference type="Rhea" id="RHEA:11688"/>
        <dbReference type="Rhea" id="RHEA-COMP:9613"/>
        <dbReference type="Rhea" id="RHEA-COMP:9622"/>
        <dbReference type="ChEBI" id="CHEBI:30616"/>
        <dbReference type="ChEBI" id="CHEBI:33019"/>
        <dbReference type="ChEBI" id="CHEBI:57427"/>
        <dbReference type="ChEBI" id="CHEBI:78442"/>
        <dbReference type="ChEBI" id="CHEBI:78494"/>
        <dbReference type="ChEBI" id="CHEBI:456215"/>
        <dbReference type="EC" id="6.1.1.4"/>
    </reaction>
</comment>
<keyword evidence="7 9" id="KW-0030">Aminoacyl-tRNA synthetase</keyword>
<dbReference type="Gene3D" id="3.40.50.620">
    <property type="entry name" value="HUPs"/>
    <property type="match status" value="2"/>
</dbReference>
<protein>
    <recommendedName>
        <fullName evidence="9">Leucine--tRNA ligase</fullName>
        <ecNumber evidence="9">6.1.1.4</ecNumber>
    </recommendedName>
    <alternativeName>
        <fullName evidence="9">Leucyl-tRNA synthetase</fullName>
        <shortName evidence="9">LeuRS</shortName>
    </alternativeName>
</protein>
<evidence type="ECO:0000313" key="15">
    <source>
        <dbReference type="EMBL" id="PIR89999.1"/>
    </source>
</evidence>
<evidence type="ECO:0000256" key="6">
    <source>
        <dbReference type="ARBA" id="ARBA00022917"/>
    </source>
</evidence>
<dbReference type="Pfam" id="PF13603">
    <property type="entry name" value="tRNA-synt_1_2"/>
    <property type="match status" value="1"/>
</dbReference>
<dbReference type="FunFam" id="1.10.730.10:FF:000011">
    <property type="entry name" value="Leucine--tRNA ligase chloroplastic/mitochondrial"/>
    <property type="match status" value="1"/>
</dbReference>
<evidence type="ECO:0000256" key="5">
    <source>
        <dbReference type="ARBA" id="ARBA00022840"/>
    </source>
</evidence>
<dbReference type="GO" id="GO:0004823">
    <property type="term" value="F:leucine-tRNA ligase activity"/>
    <property type="evidence" value="ECO:0007669"/>
    <property type="project" value="UniProtKB-UniRule"/>
</dbReference>
<feature type="domain" description="Methionyl/Leucyl tRNA synthetase" evidence="13">
    <location>
        <begin position="40"/>
        <end position="182"/>
    </location>
</feature>
<dbReference type="CDD" id="cd07958">
    <property type="entry name" value="Anticodon_Ia_Leu_BEm"/>
    <property type="match status" value="1"/>
</dbReference>
<dbReference type="InterPro" id="IPR002302">
    <property type="entry name" value="Leu-tRNA-ligase"/>
</dbReference>
<evidence type="ECO:0000259" key="14">
    <source>
        <dbReference type="Pfam" id="PF13603"/>
    </source>
</evidence>
<dbReference type="PROSITE" id="PS00178">
    <property type="entry name" value="AA_TRNA_LIGASE_I"/>
    <property type="match status" value="1"/>
</dbReference>
<feature type="domain" description="Aminoacyl-tRNA synthetase class Ia" evidence="11">
    <location>
        <begin position="422"/>
        <end position="628"/>
    </location>
</feature>
<evidence type="ECO:0000256" key="4">
    <source>
        <dbReference type="ARBA" id="ARBA00022741"/>
    </source>
</evidence>
<evidence type="ECO:0000256" key="3">
    <source>
        <dbReference type="ARBA" id="ARBA00022598"/>
    </source>
</evidence>
<dbReference type="InterPro" id="IPR014729">
    <property type="entry name" value="Rossmann-like_a/b/a_fold"/>
</dbReference>
<dbReference type="EMBL" id="PFAX01000036">
    <property type="protein sequence ID" value="PIR89999.1"/>
    <property type="molecule type" value="Genomic_DNA"/>
</dbReference>
<keyword evidence="5 9" id="KW-0067">ATP-binding</keyword>
<evidence type="ECO:0000259" key="13">
    <source>
        <dbReference type="Pfam" id="PF09334"/>
    </source>
</evidence>
<dbReference type="InterPro" id="IPR013155">
    <property type="entry name" value="M/V/L/I-tRNA-synth_anticd-bd"/>
</dbReference>
<keyword evidence="6 9" id="KW-0648">Protein biosynthesis</keyword>
<feature type="domain" description="Leucyl-tRNA synthetase editing" evidence="14">
    <location>
        <begin position="221"/>
        <end position="407"/>
    </location>
</feature>
<dbReference type="PRINTS" id="PR00985">
    <property type="entry name" value="TRNASYNTHLEU"/>
</dbReference>
<dbReference type="InterPro" id="IPR002300">
    <property type="entry name" value="aa-tRNA-synth_Ia"/>
</dbReference>